<dbReference type="InterPro" id="IPR003594">
    <property type="entry name" value="HATPase_dom"/>
</dbReference>
<evidence type="ECO:0000259" key="6">
    <source>
        <dbReference type="PROSITE" id="PS50109"/>
    </source>
</evidence>
<proteinExistence type="predicted"/>
<dbReference type="InterPro" id="IPR010559">
    <property type="entry name" value="Sig_transdc_His_kin_internal"/>
</dbReference>
<accession>A0A318XHH3</accession>
<dbReference type="PRINTS" id="PR00344">
    <property type="entry name" value="BCTRLSENSOR"/>
</dbReference>
<dbReference type="Proteomes" id="UP000248132">
    <property type="component" value="Unassembled WGS sequence"/>
</dbReference>
<feature type="transmembrane region" description="Helical" evidence="5">
    <location>
        <begin position="132"/>
        <end position="149"/>
    </location>
</feature>
<keyword evidence="5" id="KW-0472">Membrane</keyword>
<dbReference type="SUPFAM" id="SSF55874">
    <property type="entry name" value="ATPase domain of HSP90 chaperone/DNA topoisomerase II/histidine kinase"/>
    <property type="match status" value="1"/>
</dbReference>
<dbReference type="PANTHER" id="PTHR34220">
    <property type="entry name" value="SENSOR HISTIDINE KINASE YPDA"/>
    <property type="match status" value="1"/>
</dbReference>
<evidence type="ECO:0000313" key="8">
    <source>
        <dbReference type="Proteomes" id="UP000248132"/>
    </source>
</evidence>
<dbReference type="InterPro" id="IPR004358">
    <property type="entry name" value="Sig_transdc_His_kin-like_C"/>
</dbReference>
<evidence type="ECO:0000256" key="5">
    <source>
        <dbReference type="SAM" id="Phobius"/>
    </source>
</evidence>
<evidence type="ECO:0000256" key="2">
    <source>
        <dbReference type="ARBA" id="ARBA00012438"/>
    </source>
</evidence>
<dbReference type="InterPro" id="IPR005467">
    <property type="entry name" value="His_kinase_dom"/>
</dbReference>
<protein>
    <recommendedName>
        <fullName evidence="2">histidine kinase</fullName>
        <ecNumber evidence="2">2.7.13.3</ecNumber>
    </recommendedName>
</protein>
<organism evidence="7 8">
    <name type="scientific">Ruminiclostridium sufflavum DSM 19573</name>
    <dbReference type="NCBI Taxonomy" id="1121337"/>
    <lineage>
        <taxon>Bacteria</taxon>
        <taxon>Bacillati</taxon>
        <taxon>Bacillota</taxon>
        <taxon>Clostridia</taxon>
        <taxon>Eubacteriales</taxon>
        <taxon>Oscillospiraceae</taxon>
        <taxon>Ruminiclostridium</taxon>
    </lineage>
</organism>
<dbReference type="GO" id="GO:0016020">
    <property type="term" value="C:membrane"/>
    <property type="evidence" value="ECO:0007669"/>
    <property type="project" value="InterPro"/>
</dbReference>
<keyword evidence="5" id="KW-0812">Transmembrane</keyword>
<evidence type="ECO:0000256" key="1">
    <source>
        <dbReference type="ARBA" id="ARBA00000085"/>
    </source>
</evidence>
<keyword evidence="4" id="KW-0902">Two-component regulatory system</keyword>
<dbReference type="Gene3D" id="3.30.565.10">
    <property type="entry name" value="Histidine kinase-like ATPase, C-terminal domain"/>
    <property type="match status" value="1"/>
</dbReference>
<feature type="transmembrane region" description="Helical" evidence="5">
    <location>
        <begin position="21"/>
        <end position="40"/>
    </location>
</feature>
<keyword evidence="5" id="KW-1133">Transmembrane helix</keyword>
<comment type="catalytic activity">
    <reaction evidence="1">
        <text>ATP + protein L-histidine = ADP + protein N-phospho-L-histidine.</text>
        <dbReference type="EC" id="2.7.13.3"/>
    </reaction>
</comment>
<dbReference type="AlphaFoldDB" id="A0A318XHH3"/>
<gene>
    <name evidence="7" type="ORF">LY28_03675</name>
</gene>
<dbReference type="PROSITE" id="PS50109">
    <property type="entry name" value="HIS_KIN"/>
    <property type="match status" value="1"/>
</dbReference>
<dbReference type="PANTHER" id="PTHR34220:SF7">
    <property type="entry name" value="SENSOR HISTIDINE KINASE YPDA"/>
    <property type="match status" value="1"/>
</dbReference>
<dbReference type="InterPro" id="IPR050640">
    <property type="entry name" value="Bact_2-comp_sensor_kinase"/>
</dbReference>
<keyword evidence="3 7" id="KW-0418">Kinase</keyword>
<keyword evidence="3 7" id="KW-0808">Transferase</keyword>
<comment type="caution">
    <text evidence="7">The sequence shown here is derived from an EMBL/GenBank/DDBJ whole genome shotgun (WGS) entry which is preliminary data.</text>
</comment>
<dbReference type="RefSeq" id="WP_110463611.1">
    <property type="nucleotide sequence ID" value="NZ_QKMR01000034.1"/>
</dbReference>
<evidence type="ECO:0000313" key="7">
    <source>
        <dbReference type="EMBL" id="PYG84311.1"/>
    </source>
</evidence>
<keyword evidence="8" id="KW-1185">Reference proteome</keyword>
<sequence>MSTMQKTPVNLNKWCSYIVRAGHITAALIVLAHVIWYFAARSILAKTPDVYLRYYIILPAIGFFALNSSVGICVSSRRIPLTVKEYLSLFLFIIYSLYLSLTHDIAKVLLCSYILPIFASAIFFNIKLTRRIFFMSVAAVILPGVKMFFTGKLDSDMIMETFVSCFMFLCTYLLTKVLVLYCHDNIEKIINTREEAARNELAFLQAQIKPHFLYNAINTMVSFCYTDSERAASLLVNFSKYLRLIFDIDHKSLMVFLEREVELIKAYVEIEKARFGEKINVEYNIEPELISMEIPSLCLQPLVENAIKHGLCKKDGGGTILIAAEKSKGAVILRVSDTGTGIPAEKLNKLRSLESSGDGVGFSNVSRRVKVLEGAQLDIQSTEGEGTAVTITIKPLLYKEDAAINV</sequence>
<feature type="transmembrane region" description="Helical" evidence="5">
    <location>
        <begin position="52"/>
        <end position="74"/>
    </location>
</feature>
<dbReference type="SMART" id="SM00387">
    <property type="entry name" value="HATPase_c"/>
    <property type="match status" value="1"/>
</dbReference>
<dbReference type="Pfam" id="PF06580">
    <property type="entry name" value="His_kinase"/>
    <property type="match status" value="1"/>
</dbReference>
<evidence type="ECO:0000256" key="4">
    <source>
        <dbReference type="ARBA" id="ARBA00023012"/>
    </source>
</evidence>
<dbReference type="OrthoDB" id="9809348at2"/>
<dbReference type="InterPro" id="IPR036890">
    <property type="entry name" value="HATPase_C_sf"/>
</dbReference>
<feature type="transmembrane region" description="Helical" evidence="5">
    <location>
        <begin position="81"/>
        <end position="99"/>
    </location>
</feature>
<evidence type="ECO:0000256" key="3">
    <source>
        <dbReference type="ARBA" id="ARBA00022777"/>
    </source>
</evidence>
<dbReference type="EC" id="2.7.13.3" evidence="2"/>
<dbReference type="Pfam" id="PF02518">
    <property type="entry name" value="HATPase_c"/>
    <property type="match status" value="1"/>
</dbReference>
<feature type="transmembrane region" description="Helical" evidence="5">
    <location>
        <begin position="161"/>
        <end position="183"/>
    </location>
</feature>
<dbReference type="GO" id="GO:0000155">
    <property type="term" value="F:phosphorelay sensor kinase activity"/>
    <property type="evidence" value="ECO:0007669"/>
    <property type="project" value="InterPro"/>
</dbReference>
<dbReference type="EMBL" id="QKMR01000034">
    <property type="protein sequence ID" value="PYG84311.1"/>
    <property type="molecule type" value="Genomic_DNA"/>
</dbReference>
<feature type="transmembrane region" description="Helical" evidence="5">
    <location>
        <begin position="105"/>
        <end position="125"/>
    </location>
</feature>
<feature type="domain" description="Histidine kinase" evidence="6">
    <location>
        <begin position="299"/>
        <end position="397"/>
    </location>
</feature>
<reference evidence="7 8" key="1">
    <citation type="submission" date="2018-06" db="EMBL/GenBank/DDBJ databases">
        <title>Genomic Encyclopedia of Type Strains, Phase I: the one thousand microbial genomes (KMG-I) project.</title>
        <authorList>
            <person name="Kyrpides N."/>
        </authorList>
    </citation>
    <scope>NUCLEOTIDE SEQUENCE [LARGE SCALE GENOMIC DNA]</scope>
    <source>
        <strain evidence="7 8">DSM 19573</strain>
    </source>
</reference>
<name>A0A318XHH3_9FIRM</name>